<dbReference type="PANTHER" id="PTHR44329:SF289">
    <property type="entry name" value="SERINE_THREONINE-PROTEIN KINASE VIK"/>
    <property type="match status" value="1"/>
</dbReference>
<feature type="compositionally biased region" description="Pro residues" evidence="4">
    <location>
        <begin position="87"/>
        <end position="103"/>
    </location>
</feature>
<dbReference type="InterPro" id="IPR008271">
    <property type="entry name" value="Ser/Thr_kinase_AS"/>
</dbReference>
<dbReference type="SUPFAM" id="SSF52075">
    <property type="entry name" value="Outer arm dynein light chain 1"/>
    <property type="match status" value="1"/>
</dbReference>
<dbReference type="SMART" id="SM00220">
    <property type="entry name" value="S_TKc"/>
    <property type="match status" value="1"/>
</dbReference>
<dbReference type="Gene3D" id="3.30.200.20">
    <property type="entry name" value="Phosphorylase Kinase, domain 1"/>
    <property type="match status" value="1"/>
</dbReference>
<evidence type="ECO:0000256" key="3">
    <source>
        <dbReference type="SAM" id="Coils"/>
    </source>
</evidence>
<dbReference type="InterPro" id="IPR000719">
    <property type="entry name" value="Prot_kinase_dom"/>
</dbReference>
<reference evidence="6" key="1">
    <citation type="submission" date="2023-08" db="EMBL/GenBank/DDBJ databases">
        <authorList>
            <person name="Chen Y."/>
            <person name="Shah S."/>
            <person name="Dougan E. K."/>
            <person name="Thang M."/>
            <person name="Chan C."/>
        </authorList>
    </citation>
    <scope>NUCLEOTIDE SEQUENCE</scope>
</reference>
<dbReference type="GO" id="GO:0004674">
    <property type="term" value="F:protein serine/threonine kinase activity"/>
    <property type="evidence" value="ECO:0007669"/>
    <property type="project" value="TreeGrafter"/>
</dbReference>
<dbReference type="AlphaFoldDB" id="A0AA36J1V8"/>
<sequence length="513" mass="55891">MGGNELRAVDENLSQLEALEELDLSGNKLEELPSQVATLRSLRSLVLDGNPCSAQLPSGHLRQLARPGRVPGQTPAQVISGLLAPGPAAPAAPVAPAPPPPPALAAQPSAPAPPAFGGEERPATDARVRSLLQEVERLQGRVTELESSPGLPEAPSAGERKPSWLSDRGSLAATLPSRRGLNLGGDEDEATDLKNQLKEEQRKSKRLETQVQRLTDRLSEQSLGAGKGGGLPHFEMVEVQLGEILNQGGFSVVHKGSWHGTKVAVKQLFDPNISAELLAEFDNEVQKLELLRHPNILMPLAVHRKPPALSLIMELVEGGSYYQLLHAPHQFHSALGPISLGLQENLSILDPSATALAFLHARGIAHRDIKSHNVLLTPYLEVKLCDFGLSRLRSELMTGTMQFAGTPNYMAPEVFRNAKYTESVDVFAFGTLLWEAMASDIPFANLDPADIRERVVEGRMLEMPTCPREMQQLIRSCWALEYKVRPMMADVLQQLRGMRESTRRPKTAGARGR</sequence>
<dbReference type="Gene3D" id="1.10.510.10">
    <property type="entry name" value="Transferase(Phosphotransferase) domain 1"/>
    <property type="match status" value="1"/>
</dbReference>
<evidence type="ECO:0000256" key="4">
    <source>
        <dbReference type="SAM" id="MobiDB-lite"/>
    </source>
</evidence>
<dbReference type="Pfam" id="PF07714">
    <property type="entry name" value="PK_Tyr_Ser-Thr"/>
    <property type="match status" value="1"/>
</dbReference>
<keyword evidence="1" id="KW-0433">Leucine-rich repeat</keyword>
<evidence type="ECO:0000256" key="2">
    <source>
        <dbReference type="ARBA" id="ARBA00022737"/>
    </source>
</evidence>
<gene>
    <name evidence="6" type="ORF">EVOR1521_LOCUS21960</name>
</gene>
<organism evidence="6 7">
    <name type="scientific">Effrenium voratum</name>
    <dbReference type="NCBI Taxonomy" id="2562239"/>
    <lineage>
        <taxon>Eukaryota</taxon>
        <taxon>Sar</taxon>
        <taxon>Alveolata</taxon>
        <taxon>Dinophyceae</taxon>
        <taxon>Suessiales</taxon>
        <taxon>Symbiodiniaceae</taxon>
        <taxon>Effrenium</taxon>
    </lineage>
</organism>
<dbReference type="PANTHER" id="PTHR44329">
    <property type="entry name" value="SERINE/THREONINE-PROTEIN KINASE TNNI3K-RELATED"/>
    <property type="match status" value="1"/>
</dbReference>
<dbReference type="Proteomes" id="UP001178507">
    <property type="component" value="Unassembled WGS sequence"/>
</dbReference>
<comment type="caution">
    <text evidence="6">The sequence shown here is derived from an EMBL/GenBank/DDBJ whole genome shotgun (WGS) entry which is preliminary data.</text>
</comment>
<keyword evidence="3" id="KW-0175">Coiled coil</keyword>
<dbReference type="InterPro" id="IPR051681">
    <property type="entry name" value="Ser/Thr_Kinases-Pseudokinases"/>
</dbReference>
<dbReference type="InterPro" id="IPR001611">
    <property type="entry name" value="Leu-rich_rpt"/>
</dbReference>
<proteinExistence type="predicted"/>
<dbReference type="InterPro" id="IPR003591">
    <property type="entry name" value="Leu-rich_rpt_typical-subtyp"/>
</dbReference>
<dbReference type="GO" id="GO:0005524">
    <property type="term" value="F:ATP binding"/>
    <property type="evidence" value="ECO:0007669"/>
    <property type="project" value="InterPro"/>
</dbReference>
<feature type="region of interest" description="Disordered" evidence="4">
    <location>
        <begin position="80"/>
        <end position="123"/>
    </location>
</feature>
<accession>A0AA36J1V8</accession>
<keyword evidence="2" id="KW-0677">Repeat</keyword>
<dbReference type="CDD" id="cd13999">
    <property type="entry name" value="STKc_MAP3K-like"/>
    <property type="match status" value="1"/>
</dbReference>
<dbReference type="PROSITE" id="PS51450">
    <property type="entry name" value="LRR"/>
    <property type="match status" value="1"/>
</dbReference>
<evidence type="ECO:0000313" key="7">
    <source>
        <dbReference type="Proteomes" id="UP001178507"/>
    </source>
</evidence>
<dbReference type="Gene3D" id="3.80.10.10">
    <property type="entry name" value="Ribonuclease Inhibitor"/>
    <property type="match status" value="1"/>
</dbReference>
<evidence type="ECO:0000259" key="5">
    <source>
        <dbReference type="PROSITE" id="PS50011"/>
    </source>
</evidence>
<feature type="coiled-coil region" evidence="3">
    <location>
        <begin position="183"/>
        <end position="217"/>
    </location>
</feature>
<dbReference type="PROSITE" id="PS00108">
    <property type="entry name" value="PROTEIN_KINASE_ST"/>
    <property type="match status" value="1"/>
</dbReference>
<feature type="region of interest" description="Disordered" evidence="4">
    <location>
        <begin position="140"/>
        <end position="167"/>
    </location>
</feature>
<dbReference type="SUPFAM" id="SSF56112">
    <property type="entry name" value="Protein kinase-like (PK-like)"/>
    <property type="match status" value="1"/>
</dbReference>
<feature type="domain" description="Protein kinase" evidence="5">
    <location>
        <begin position="239"/>
        <end position="498"/>
    </location>
</feature>
<evidence type="ECO:0000256" key="1">
    <source>
        <dbReference type="ARBA" id="ARBA00022614"/>
    </source>
</evidence>
<keyword evidence="7" id="KW-1185">Reference proteome</keyword>
<protein>
    <recommendedName>
        <fullName evidence="5">Protein kinase domain-containing protein</fullName>
    </recommendedName>
</protein>
<name>A0AA36J1V8_9DINO</name>
<dbReference type="SMART" id="SM00369">
    <property type="entry name" value="LRR_TYP"/>
    <property type="match status" value="1"/>
</dbReference>
<dbReference type="InterPro" id="IPR032675">
    <property type="entry name" value="LRR_dom_sf"/>
</dbReference>
<dbReference type="InterPro" id="IPR011009">
    <property type="entry name" value="Kinase-like_dom_sf"/>
</dbReference>
<dbReference type="InterPro" id="IPR001245">
    <property type="entry name" value="Ser-Thr/Tyr_kinase_cat_dom"/>
</dbReference>
<dbReference type="EMBL" id="CAUJNA010003289">
    <property type="protein sequence ID" value="CAJ1398088.1"/>
    <property type="molecule type" value="Genomic_DNA"/>
</dbReference>
<dbReference type="PROSITE" id="PS50011">
    <property type="entry name" value="PROTEIN_KINASE_DOM"/>
    <property type="match status" value="1"/>
</dbReference>
<evidence type="ECO:0000313" key="6">
    <source>
        <dbReference type="EMBL" id="CAJ1398088.1"/>
    </source>
</evidence>